<keyword evidence="3" id="KW-1185">Reference proteome</keyword>
<dbReference type="EMBL" id="ASPP01003959">
    <property type="protein sequence ID" value="ETO32753.1"/>
    <property type="molecule type" value="Genomic_DNA"/>
</dbReference>
<keyword evidence="1" id="KW-0812">Transmembrane</keyword>
<accession>X6P3Q0</accession>
<evidence type="ECO:0000313" key="2">
    <source>
        <dbReference type="EMBL" id="ETO32753.1"/>
    </source>
</evidence>
<keyword evidence="1" id="KW-0472">Membrane</keyword>
<organism evidence="2 3">
    <name type="scientific">Reticulomyxa filosa</name>
    <dbReference type="NCBI Taxonomy" id="46433"/>
    <lineage>
        <taxon>Eukaryota</taxon>
        <taxon>Sar</taxon>
        <taxon>Rhizaria</taxon>
        <taxon>Retaria</taxon>
        <taxon>Foraminifera</taxon>
        <taxon>Monothalamids</taxon>
        <taxon>Reticulomyxidae</taxon>
        <taxon>Reticulomyxa</taxon>
    </lineage>
</organism>
<reference evidence="2 3" key="1">
    <citation type="journal article" date="2013" name="Curr. Biol.">
        <title>The Genome of the Foraminiferan Reticulomyxa filosa.</title>
        <authorList>
            <person name="Glockner G."/>
            <person name="Hulsmann N."/>
            <person name="Schleicher M."/>
            <person name="Noegel A.A."/>
            <person name="Eichinger L."/>
            <person name="Gallinger C."/>
            <person name="Pawlowski J."/>
            <person name="Sierra R."/>
            <person name="Euteneuer U."/>
            <person name="Pillet L."/>
            <person name="Moustafa A."/>
            <person name="Platzer M."/>
            <person name="Groth M."/>
            <person name="Szafranski K."/>
            <person name="Schliwa M."/>
        </authorList>
    </citation>
    <scope>NUCLEOTIDE SEQUENCE [LARGE SCALE GENOMIC DNA]</scope>
</reference>
<keyword evidence="1" id="KW-1133">Transmembrane helix</keyword>
<name>X6P3Q0_RETFI</name>
<feature type="transmembrane region" description="Helical" evidence="1">
    <location>
        <begin position="6"/>
        <end position="26"/>
    </location>
</feature>
<dbReference type="Proteomes" id="UP000023152">
    <property type="component" value="Unassembled WGS sequence"/>
</dbReference>
<sequence length="274" mass="30695">MCVCVFYLFIYLFFEIDLFLINLFIFKFTYIKKTLRQSVYELSGVQTSLSKASLDTWTNIYERMFDSKCFSYRPPKQGDANNGTTDMFLSILTAEAMLASPVLSEQEMTIALGITDRTLAVVAQSDNITAYGQVVRNAIFTVFSLLQYAISTKLPGTSSIVNWEHALGLYNAYAIRARTTAGTTLLFKTFIFQHLLLFTIGIAKKKKDINAKSEDFVVNVPSAIIAQGRSDFAQLGEQYNSVDLFVIEISGDMAEPLMGVVIPPLFKQNQFCGI</sequence>
<evidence type="ECO:0000256" key="1">
    <source>
        <dbReference type="SAM" id="Phobius"/>
    </source>
</evidence>
<comment type="caution">
    <text evidence="2">The sequence shown here is derived from an EMBL/GenBank/DDBJ whole genome shotgun (WGS) entry which is preliminary data.</text>
</comment>
<evidence type="ECO:0000313" key="3">
    <source>
        <dbReference type="Proteomes" id="UP000023152"/>
    </source>
</evidence>
<proteinExistence type="predicted"/>
<gene>
    <name evidence="2" type="ORF">RFI_04363</name>
</gene>
<protein>
    <submittedName>
        <fullName evidence="2">Uncharacterized protein</fullName>
    </submittedName>
</protein>
<dbReference type="AlphaFoldDB" id="X6P3Q0"/>